<organism evidence="2">
    <name type="scientific">Streptomyces sp. NBC_00060</name>
    <dbReference type="NCBI Taxonomy" id="2975636"/>
    <lineage>
        <taxon>Bacteria</taxon>
        <taxon>Bacillati</taxon>
        <taxon>Actinomycetota</taxon>
        <taxon>Actinomycetes</taxon>
        <taxon>Kitasatosporales</taxon>
        <taxon>Streptomycetaceae</taxon>
        <taxon>Streptomyces</taxon>
    </lineage>
</organism>
<proteinExistence type="predicted"/>
<protein>
    <submittedName>
        <fullName evidence="2">Uncharacterized protein</fullName>
    </submittedName>
</protein>
<dbReference type="AlphaFoldDB" id="A0AAU2H278"/>
<evidence type="ECO:0000313" key="2">
    <source>
        <dbReference type="EMBL" id="WTU42261.1"/>
    </source>
</evidence>
<dbReference type="EMBL" id="CP108253">
    <property type="protein sequence ID" value="WTU42261.1"/>
    <property type="molecule type" value="Genomic_DNA"/>
</dbReference>
<reference evidence="2" key="1">
    <citation type="submission" date="2022-10" db="EMBL/GenBank/DDBJ databases">
        <title>The complete genomes of actinobacterial strains from the NBC collection.</title>
        <authorList>
            <person name="Joergensen T.S."/>
            <person name="Alvarez Arevalo M."/>
            <person name="Sterndorff E.B."/>
            <person name="Faurdal D."/>
            <person name="Vuksanovic O."/>
            <person name="Mourched A.-S."/>
            <person name="Charusanti P."/>
            <person name="Shaw S."/>
            <person name="Blin K."/>
            <person name="Weber T."/>
        </authorList>
    </citation>
    <scope>NUCLEOTIDE SEQUENCE</scope>
    <source>
        <strain evidence="2">NBC_00060</strain>
    </source>
</reference>
<evidence type="ECO:0000256" key="1">
    <source>
        <dbReference type="SAM" id="MobiDB-lite"/>
    </source>
</evidence>
<feature type="region of interest" description="Disordered" evidence="1">
    <location>
        <begin position="1"/>
        <end position="21"/>
    </location>
</feature>
<sequence>MYERRTPDAPARPPAPLGTTAAVRRPNDVRVGDFVYRDEMYLRIKDLRSAGTAGQRVLIFDGHSPWVLKAPTTTYRPNELL</sequence>
<accession>A0AAU2H278</accession>
<name>A0AAU2H278_9ACTN</name>
<gene>
    <name evidence="2" type="ORF">OHV25_23125</name>
</gene>